<feature type="region of interest" description="Disordered" evidence="8">
    <location>
        <begin position="497"/>
        <end position="528"/>
    </location>
</feature>
<comment type="subcellular location">
    <subcellularLocation>
        <location evidence="1">Cytoplasm</location>
    </subcellularLocation>
</comment>
<accession>A0A674DKZ7</accession>
<dbReference type="GO" id="GO:0009898">
    <property type="term" value="C:cytoplasmic side of plasma membrane"/>
    <property type="evidence" value="ECO:0007669"/>
    <property type="project" value="TreeGrafter"/>
</dbReference>
<evidence type="ECO:0000256" key="7">
    <source>
        <dbReference type="SAM" id="Coils"/>
    </source>
</evidence>
<feature type="compositionally biased region" description="Gly residues" evidence="8">
    <location>
        <begin position="497"/>
        <end position="509"/>
    </location>
</feature>
<sequence length="770" mass="85765">MDAGIEKECSALGGLFQIIMNDMKACYPAWEDFVTKGVKLQSQLRATIIVTSSFLDAFQKVADMATGTRGATKEIGSALTRMCMRHRSIESKLKLFTTALTDTLINPLELKIEEWKKVASQLDKDHAKEYKKARADIKKKSSDTIKLQKKVKKGKDEVRGQLDSALQEVNVRYAVLEETEKRAVCRALIEERGRYCAFVSMLKPVLDHEISMLGEVTHLQTILEDLSSLTAEPSKLPPASEQVILDLKGSDYSYSYQTPPASPSNTLSRKSSISRYNYNSVRYVPSLDSIATSVDGIHLCLPSIDPAQVRLTDFLLFEVLQVPFILLAAEFFKCINHNLTPLALTLGGGLNSEAPHTSRDSLHCSSGYSTQTTTPSCSEDTIPFHAVKKEPPLYDYDYISLHGGEELHHSPPDFDKSSTIPRNSDLSLQYRKMFQSKRPASTVSLLAEPEPLGLRQTHTATIRRKPSSKPTYRRGTISGGVPIPICTPQVPFKALGGGVGGGKGGGGGKRGSDENVGPPESSVGKGVIGMSRTVDHELVLAKHSLCTSTQSLSAMPSHHSSSTSPYYSLIPGQAPVPMGSSEQLYQLSKQQQYALHQQQQKQYQHQHLQYNQQQFQPPQTQQLQPAAQTQQQFQLQQQFQQQQLQQQQQQKQQQQQMQQQYQQTQQPQQQKLQYQKQLQQQQLLQQQQQQFQRQSHLPQQYNASGIANQLVESGHCPPPQQPPAAPDTQEADEPSGGGGHMVTMIRGVKLRRTLTNDRSAPFILLPNHFK</sequence>
<reference evidence="10" key="2">
    <citation type="submission" date="2025-09" db="UniProtKB">
        <authorList>
            <consortium name="Ensembl"/>
        </authorList>
    </citation>
    <scope>IDENTIFICATION</scope>
</reference>
<keyword evidence="4 7" id="KW-0175">Coiled coil</keyword>
<dbReference type="SUPFAM" id="SSF103657">
    <property type="entry name" value="BAR/IMD domain-like"/>
    <property type="match status" value="1"/>
</dbReference>
<dbReference type="GO" id="GO:0007009">
    <property type="term" value="P:plasma membrane organization"/>
    <property type="evidence" value="ECO:0007669"/>
    <property type="project" value="InterPro"/>
</dbReference>
<name>A0A674DKZ7_SALTR</name>
<evidence type="ECO:0000313" key="11">
    <source>
        <dbReference type="Proteomes" id="UP000472277"/>
    </source>
</evidence>
<keyword evidence="5" id="KW-0009">Actin-binding</keyword>
<keyword evidence="11" id="KW-1185">Reference proteome</keyword>
<evidence type="ECO:0000256" key="4">
    <source>
        <dbReference type="ARBA" id="ARBA00023054"/>
    </source>
</evidence>
<dbReference type="AlphaFoldDB" id="A0A674DKZ7"/>
<keyword evidence="2" id="KW-0963">Cytoplasm</keyword>
<evidence type="ECO:0000313" key="10">
    <source>
        <dbReference type="Ensembl" id="ENSSTUP00000096194.1"/>
    </source>
</evidence>
<dbReference type="Pfam" id="PF08397">
    <property type="entry name" value="IMD"/>
    <property type="match status" value="1"/>
</dbReference>
<dbReference type="InterPro" id="IPR030127">
    <property type="entry name" value="MTSS1/MTSS2"/>
</dbReference>
<keyword evidence="3" id="KW-0597">Phosphoprotein</keyword>
<dbReference type="GO" id="GO:0005737">
    <property type="term" value="C:cytoplasm"/>
    <property type="evidence" value="ECO:0007669"/>
    <property type="project" value="UniProtKB-SubCell"/>
</dbReference>
<evidence type="ECO:0000256" key="2">
    <source>
        <dbReference type="ARBA" id="ARBA00022490"/>
    </source>
</evidence>
<evidence type="ECO:0000259" key="9">
    <source>
        <dbReference type="PROSITE" id="PS51338"/>
    </source>
</evidence>
<dbReference type="InterPro" id="IPR027267">
    <property type="entry name" value="AH/BAR_dom_sf"/>
</dbReference>
<evidence type="ECO:0000256" key="6">
    <source>
        <dbReference type="ARBA" id="ARBA00061293"/>
    </source>
</evidence>
<dbReference type="GO" id="GO:0003779">
    <property type="term" value="F:actin binding"/>
    <property type="evidence" value="ECO:0007669"/>
    <property type="project" value="UniProtKB-KW"/>
</dbReference>
<dbReference type="InterPro" id="IPR013606">
    <property type="entry name" value="I-BAR_dom"/>
</dbReference>
<gene>
    <name evidence="10" type="primary">LOC115151124</name>
</gene>
<dbReference type="Ensembl" id="ENSSTUT00000103330.1">
    <property type="protein sequence ID" value="ENSSTUP00000096194.1"/>
    <property type="gene ID" value="ENSSTUG00000043288.1"/>
</dbReference>
<evidence type="ECO:0000256" key="1">
    <source>
        <dbReference type="ARBA" id="ARBA00004496"/>
    </source>
</evidence>
<dbReference type="PROSITE" id="PS51338">
    <property type="entry name" value="IMD"/>
    <property type="match status" value="1"/>
</dbReference>
<dbReference type="PANTHER" id="PTHR15708:SF14">
    <property type="entry name" value="METASTASIS SUPPRESSOR 1 ISOFORM X1"/>
    <property type="match status" value="1"/>
</dbReference>
<feature type="domain" description="IMD" evidence="9">
    <location>
        <begin position="1"/>
        <end position="250"/>
    </location>
</feature>
<dbReference type="PANTHER" id="PTHR15708">
    <property type="entry name" value="ACTIN BUNDLING/MISSING IN METASTASIS-RELATED"/>
    <property type="match status" value="1"/>
</dbReference>
<organism evidence="10 11">
    <name type="scientific">Salmo trutta</name>
    <name type="common">Brown trout</name>
    <dbReference type="NCBI Taxonomy" id="8032"/>
    <lineage>
        <taxon>Eukaryota</taxon>
        <taxon>Metazoa</taxon>
        <taxon>Chordata</taxon>
        <taxon>Craniata</taxon>
        <taxon>Vertebrata</taxon>
        <taxon>Euteleostomi</taxon>
        <taxon>Actinopterygii</taxon>
        <taxon>Neopterygii</taxon>
        <taxon>Teleostei</taxon>
        <taxon>Protacanthopterygii</taxon>
        <taxon>Salmoniformes</taxon>
        <taxon>Salmonidae</taxon>
        <taxon>Salmoninae</taxon>
        <taxon>Salmo</taxon>
    </lineage>
</organism>
<evidence type="ECO:0000256" key="5">
    <source>
        <dbReference type="ARBA" id="ARBA00023203"/>
    </source>
</evidence>
<feature type="coiled-coil region" evidence="7">
    <location>
        <begin position="637"/>
        <end position="664"/>
    </location>
</feature>
<feature type="compositionally biased region" description="Pro residues" evidence="8">
    <location>
        <begin position="716"/>
        <end position="725"/>
    </location>
</feature>
<feature type="region of interest" description="Disordered" evidence="8">
    <location>
        <begin position="710"/>
        <end position="741"/>
    </location>
</feature>
<dbReference type="GeneTree" id="ENSGT00950000183156"/>
<protein>
    <submittedName>
        <fullName evidence="10">MTSS I-BAR domain containing 1</fullName>
    </submittedName>
</protein>
<dbReference type="FunFam" id="1.20.1270.60:FF:000010">
    <property type="entry name" value="Metastasis suppressor 1, isoform CRA_e"/>
    <property type="match status" value="1"/>
</dbReference>
<dbReference type="CDD" id="cd07643">
    <property type="entry name" value="I-BAR_IMD_MIM"/>
    <property type="match status" value="1"/>
</dbReference>
<dbReference type="Gene3D" id="1.20.1270.60">
    <property type="entry name" value="Arfaptin homology (AH) domain/BAR domain"/>
    <property type="match status" value="1"/>
</dbReference>
<proteinExistence type="inferred from homology"/>
<feature type="region of interest" description="Disordered" evidence="8">
    <location>
        <begin position="606"/>
        <end position="627"/>
    </location>
</feature>
<dbReference type="GO" id="GO:0030031">
    <property type="term" value="P:cell projection assembly"/>
    <property type="evidence" value="ECO:0007669"/>
    <property type="project" value="TreeGrafter"/>
</dbReference>
<dbReference type="Proteomes" id="UP000472277">
    <property type="component" value="Chromosome 16"/>
</dbReference>
<reference evidence="10" key="1">
    <citation type="submission" date="2025-08" db="UniProtKB">
        <authorList>
            <consortium name="Ensembl"/>
        </authorList>
    </citation>
    <scope>IDENTIFICATION</scope>
</reference>
<evidence type="ECO:0000256" key="3">
    <source>
        <dbReference type="ARBA" id="ARBA00022553"/>
    </source>
</evidence>
<comment type="similarity">
    <text evidence="6">Belongs to the MTSS family.</text>
</comment>
<evidence type="ECO:0000256" key="8">
    <source>
        <dbReference type="SAM" id="MobiDB-lite"/>
    </source>
</evidence>
<dbReference type="GO" id="GO:0005543">
    <property type="term" value="F:phospholipid binding"/>
    <property type="evidence" value="ECO:0007669"/>
    <property type="project" value="TreeGrafter"/>
</dbReference>
<dbReference type="GO" id="GO:0015629">
    <property type="term" value="C:actin cytoskeleton"/>
    <property type="evidence" value="ECO:0007669"/>
    <property type="project" value="TreeGrafter"/>
</dbReference>